<protein>
    <recommendedName>
        <fullName evidence="1">Arm DNA-binding domain-containing protein</fullName>
    </recommendedName>
</protein>
<comment type="caution">
    <text evidence="2">The sequence shown here is derived from an EMBL/GenBank/DDBJ whole genome shotgun (WGS) entry which is preliminary data.</text>
</comment>
<name>A0ABP9GD00_9FLAO</name>
<accession>A0ABP9GD00</accession>
<evidence type="ECO:0000259" key="1">
    <source>
        <dbReference type="Pfam" id="PF17293"/>
    </source>
</evidence>
<dbReference type="Pfam" id="PF17293">
    <property type="entry name" value="Arm-DNA-bind_5"/>
    <property type="match status" value="1"/>
</dbReference>
<organism evidence="2 3">
    <name type="scientific">Algibacter agarivorans</name>
    <dbReference type="NCBI Taxonomy" id="1109741"/>
    <lineage>
        <taxon>Bacteria</taxon>
        <taxon>Pseudomonadati</taxon>
        <taxon>Bacteroidota</taxon>
        <taxon>Flavobacteriia</taxon>
        <taxon>Flavobacteriales</taxon>
        <taxon>Flavobacteriaceae</taxon>
        <taxon>Algibacter</taxon>
    </lineage>
</organism>
<dbReference type="RefSeq" id="WP_345190364.1">
    <property type="nucleotide sequence ID" value="NZ_BAABJJ010000011.1"/>
</dbReference>
<gene>
    <name evidence="2" type="ORF">GCM10023314_08290</name>
</gene>
<keyword evidence="3" id="KW-1185">Reference proteome</keyword>
<evidence type="ECO:0000313" key="2">
    <source>
        <dbReference type="EMBL" id="GAA4938037.1"/>
    </source>
</evidence>
<reference evidence="3" key="1">
    <citation type="journal article" date="2019" name="Int. J. Syst. Evol. Microbiol.">
        <title>The Global Catalogue of Microorganisms (GCM) 10K type strain sequencing project: providing services to taxonomists for standard genome sequencing and annotation.</title>
        <authorList>
            <consortium name="The Broad Institute Genomics Platform"/>
            <consortium name="The Broad Institute Genome Sequencing Center for Infectious Disease"/>
            <person name="Wu L."/>
            <person name="Ma J."/>
        </authorList>
    </citation>
    <scope>NUCLEOTIDE SEQUENCE [LARGE SCALE GENOMIC DNA]</scope>
    <source>
        <strain evidence="3">JCM 18285</strain>
    </source>
</reference>
<dbReference type="InterPro" id="IPR035386">
    <property type="entry name" value="Arm-DNA-bind_5"/>
</dbReference>
<sequence length="66" mass="7918">MIYTLLQLEFQKNSRSNYHYIGHYIELEYWNEKNIRVRKSHPNAANLNNLLVKKLSKANKMLISPK</sequence>
<evidence type="ECO:0000313" key="3">
    <source>
        <dbReference type="Proteomes" id="UP001501302"/>
    </source>
</evidence>
<dbReference type="Proteomes" id="UP001501302">
    <property type="component" value="Unassembled WGS sequence"/>
</dbReference>
<feature type="domain" description="Arm DNA-binding" evidence="1">
    <location>
        <begin position="5"/>
        <end position="62"/>
    </location>
</feature>
<proteinExistence type="predicted"/>
<dbReference type="EMBL" id="BAABJJ010000011">
    <property type="protein sequence ID" value="GAA4938037.1"/>
    <property type="molecule type" value="Genomic_DNA"/>
</dbReference>